<reference evidence="15" key="1">
    <citation type="submission" date="2019-08" db="EMBL/GenBank/DDBJ databases">
        <authorList>
            <person name="Ishikawa M."/>
            <person name="Suzuki T."/>
            <person name="Matsutani M."/>
        </authorList>
    </citation>
    <scope>NUCLEOTIDE SEQUENCE</scope>
    <source>
        <strain evidence="15">7C1</strain>
        <strain evidence="14">8C4</strain>
    </source>
</reference>
<organism evidence="15 16">
    <name type="scientific">Tetragenococcus koreensis</name>
    <dbReference type="NCBI Taxonomy" id="290335"/>
    <lineage>
        <taxon>Bacteria</taxon>
        <taxon>Bacillati</taxon>
        <taxon>Bacillota</taxon>
        <taxon>Bacilli</taxon>
        <taxon>Lactobacillales</taxon>
        <taxon>Enterococcaceae</taxon>
        <taxon>Tetragenococcus</taxon>
    </lineage>
</organism>
<dbReference type="EC" id="2.4.1.-" evidence="12"/>
<feature type="transmembrane region" description="Helical" evidence="12">
    <location>
        <begin position="330"/>
        <end position="350"/>
    </location>
</feature>
<comment type="subcellular location">
    <subcellularLocation>
        <location evidence="1 12">Cell membrane</location>
        <topology evidence="1 12">Multi-pass membrane protein</topology>
    </subcellularLocation>
</comment>
<keyword evidence="8 12" id="KW-1133">Transmembrane helix</keyword>
<evidence type="ECO:0000256" key="12">
    <source>
        <dbReference type="RuleBase" id="RU364028"/>
    </source>
</evidence>
<keyword evidence="17" id="KW-1185">Reference proteome</keyword>
<comment type="similarity">
    <text evidence="2 12">Belongs to the glycosyltransferase 2 family.</text>
</comment>
<evidence type="ECO:0000256" key="6">
    <source>
        <dbReference type="ARBA" id="ARBA00022679"/>
    </source>
</evidence>
<evidence type="ECO:0000256" key="8">
    <source>
        <dbReference type="ARBA" id="ARBA00022989"/>
    </source>
</evidence>
<keyword evidence="7 12" id="KW-0812">Transmembrane</keyword>
<reference evidence="15" key="2">
    <citation type="journal article" date="2020" name="Int. Dairy J.">
        <title>Lactic acid bacterial diversity in Brie cheese focusing on salt concentration and pH of isolation medium and characterisation of halophilic and alkaliphilic lactic acid bacterial isolates.</title>
        <authorList>
            <person name="Unno R."/>
            <person name="Matsutani M."/>
            <person name="Suzuki T."/>
            <person name="Kodama K."/>
            <person name="Matsushita H."/>
            <person name="Yamasato K."/>
            <person name="Koizumi Y."/>
            <person name="Ishikawa M."/>
        </authorList>
    </citation>
    <scope>NUCLEOTIDE SEQUENCE</scope>
    <source>
        <strain evidence="15">7C1</strain>
        <strain evidence="14">8C4</strain>
    </source>
</reference>
<accession>A0AAN4UBD9</accession>
<dbReference type="EMBL" id="BKBO01000009">
    <property type="protein sequence ID" value="GEQ48956.1"/>
    <property type="molecule type" value="Genomic_DNA"/>
</dbReference>
<evidence type="ECO:0000256" key="7">
    <source>
        <dbReference type="ARBA" id="ARBA00022692"/>
    </source>
</evidence>
<protein>
    <recommendedName>
        <fullName evidence="3 11">Poly-beta-1,6-N-acetyl-D-glucosamine synthase</fullName>
        <shortName evidence="12">Poly-beta-1,6-GlcNAc synthase</shortName>
        <ecNumber evidence="12">2.4.1.-</ecNumber>
    </recommendedName>
</protein>
<evidence type="ECO:0000256" key="11">
    <source>
        <dbReference type="NCBIfam" id="TIGR03937"/>
    </source>
</evidence>
<proteinExistence type="inferred from homology"/>
<dbReference type="GO" id="GO:0043708">
    <property type="term" value="P:cell adhesion involved in biofilm formation"/>
    <property type="evidence" value="ECO:0007669"/>
    <property type="project" value="InterPro"/>
</dbReference>
<evidence type="ECO:0000313" key="15">
    <source>
        <dbReference type="EMBL" id="GEQ54011.1"/>
    </source>
</evidence>
<feature type="transmembrane region" description="Helical" evidence="12">
    <location>
        <begin position="290"/>
        <end position="318"/>
    </location>
</feature>
<evidence type="ECO:0000256" key="4">
    <source>
        <dbReference type="ARBA" id="ARBA00022475"/>
    </source>
</evidence>
<dbReference type="InterPro" id="IPR023853">
    <property type="entry name" value="PGA_PgaC/IcaA"/>
</dbReference>
<feature type="transmembrane region" description="Helical" evidence="12">
    <location>
        <begin position="362"/>
        <end position="379"/>
    </location>
</feature>
<keyword evidence="9 12" id="KW-0472">Membrane</keyword>
<dbReference type="NCBIfam" id="TIGR03937">
    <property type="entry name" value="PgaC_IcaA"/>
    <property type="match status" value="1"/>
</dbReference>
<evidence type="ECO:0000313" key="16">
    <source>
        <dbReference type="Proteomes" id="UP000886597"/>
    </source>
</evidence>
<dbReference type="Proteomes" id="UP000886607">
    <property type="component" value="Unassembled WGS sequence"/>
</dbReference>
<evidence type="ECO:0000256" key="3">
    <source>
        <dbReference type="ARBA" id="ARBA00017381"/>
    </source>
</evidence>
<evidence type="ECO:0000256" key="10">
    <source>
        <dbReference type="ARBA" id="ARBA00024738"/>
    </source>
</evidence>
<dbReference type="CDD" id="cd06423">
    <property type="entry name" value="CESA_like"/>
    <property type="match status" value="1"/>
</dbReference>
<gene>
    <name evidence="14" type="ORF">TK11N_08080</name>
    <name evidence="15" type="ORF">TK2N_08550</name>
</gene>
<comment type="function">
    <text evidence="10">N-acetylglucosaminyltransferase that catalyzes the polymerization of single monomer units of UDP-N-acetylglucosamine to produce the linear homomer poly-beta-1,6-N-acetyl-D-glucosamine (PNAG, also referred to as PIA), a biofilm adhesin polysaccharide. Requires IcaD for full activity.</text>
</comment>
<dbReference type="Proteomes" id="UP000886597">
    <property type="component" value="Unassembled WGS sequence"/>
</dbReference>
<evidence type="ECO:0000313" key="17">
    <source>
        <dbReference type="Proteomes" id="UP000886607"/>
    </source>
</evidence>
<dbReference type="SUPFAM" id="SSF53448">
    <property type="entry name" value="Nucleotide-diphospho-sugar transferases"/>
    <property type="match status" value="1"/>
</dbReference>
<dbReference type="PANTHER" id="PTHR43630:SF1">
    <property type="entry name" value="POLY-BETA-1,6-N-ACETYL-D-GLUCOSAMINE SYNTHASE"/>
    <property type="match status" value="1"/>
</dbReference>
<keyword evidence="5 12" id="KW-0328">Glycosyltransferase</keyword>
<feature type="domain" description="Glycosyltransferase 2-like" evidence="13">
    <location>
        <begin position="51"/>
        <end position="215"/>
    </location>
</feature>
<dbReference type="GO" id="GO:0008375">
    <property type="term" value="F:acetylglucosaminyltransferase activity"/>
    <property type="evidence" value="ECO:0007669"/>
    <property type="project" value="UniProtKB-UniRule"/>
</dbReference>
<evidence type="ECO:0000256" key="1">
    <source>
        <dbReference type="ARBA" id="ARBA00004651"/>
    </source>
</evidence>
<evidence type="ECO:0000256" key="9">
    <source>
        <dbReference type="ARBA" id="ARBA00023136"/>
    </source>
</evidence>
<dbReference type="KEGG" id="tkr:C7K43_06745"/>
<dbReference type="PANTHER" id="PTHR43630">
    <property type="entry name" value="POLY-BETA-1,6-N-ACETYL-D-GLUCOSAMINE SYNTHASE"/>
    <property type="match status" value="1"/>
</dbReference>
<dbReference type="InterPro" id="IPR029044">
    <property type="entry name" value="Nucleotide-diphossugar_trans"/>
</dbReference>
<keyword evidence="4 12" id="KW-1003">Cell membrane</keyword>
<evidence type="ECO:0000256" key="2">
    <source>
        <dbReference type="ARBA" id="ARBA00006739"/>
    </source>
</evidence>
<dbReference type="AlphaFoldDB" id="A0AAN4UBD9"/>
<dbReference type="GeneID" id="69985639"/>
<dbReference type="EMBL" id="BKBQ01000010">
    <property type="protein sequence ID" value="GEQ54011.1"/>
    <property type="molecule type" value="Genomic_DNA"/>
</dbReference>
<dbReference type="InterPro" id="IPR001173">
    <property type="entry name" value="Glyco_trans_2-like"/>
</dbReference>
<dbReference type="RefSeq" id="WP_124006165.1">
    <property type="nucleotide sequence ID" value="NZ_BJYN01000047.1"/>
</dbReference>
<keyword evidence="6 12" id="KW-0808">Transferase</keyword>
<name>A0AAN4UBD9_9ENTE</name>
<comment type="caution">
    <text evidence="15">The sequence shown here is derived from an EMBL/GenBank/DDBJ whole genome shotgun (WGS) entry which is preliminary data.</text>
</comment>
<dbReference type="Gene3D" id="3.90.550.10">
    <property type="entry name" value="Spore Coat Polysaccharide Biosynthesis Protein SpsA, Chain A"/>
    <property type="match status" value="1"/>
</dbReference>
<dbReference type="GO" id="GO:0005886">
    <property type="term" value="C:plasma membrane"/>
    <property type="evidence" value="ECO:0007669"/>
    <property type="project" value="UniProtKB-SubCell"/>
</dbReference>
<evidence type="ECO:0000259" key="13">
    <source>
        <dbReference type="Pfam" id="PF00535"/>
    </source>
</evidence>
<evidence type="ECO:0000313" key="14">
    <source>
        <dbReference type="EMBL" id="GEQ48956.1"/>
    </source>
</evidence>
<evidence type="ECO:0000256" key="5">
    <source>
        <dbReference type="ARBA" id="ARBA00022676"/>
    </source>
</evidence>
<feature type="transmembrane region" description="Helical" evidence="12">
    <location>
        <begin position="12"/>
        <end position="32"/>
    </location>
</feature>
<sequence length="412" mass="47963">MQIIYYLSSFLLYYPLVLSLFWLIGALFYYFLIERKKATLDYERPREGITFIISCFNEAETIAETVTNISTLSYPKKELIVINDGSQDDTAAVLLKLNEVYPFKFIDLKQNQGKANALNSGVKIAKYNYIMCVDADTTIDDPAPYYMIDNFYTYENIGAVTGNPRIRNKRSLLGKIQTVEFASIIGGIKRAQSMNGYINTISGVFTLLSKKALEDCNLWDIDMVTEDIALSWKMHLHNYVIAYEPHALCWMIVPETLRGLLKQRLRWAQGNQEVLVRDFTKVLKKKSIPFWFLFAEQLISLIWVFSIVFSIIFLLLNLNFLDYYFYEETLNIILASSFVLITVNIILFSAQLFIDSRYERKNMFYFLFLSWYPIFYWAINAVTNVFALPKALKREKGAYATWKSPDRGKVQR</sequence>
<dbReference type="Pfam" id="PF00535">
    <property type="entry name" value="Glycos_transf_2"/>
    <property type="match status" value="1"/>
</dbReference>